<evidence type="ECO:0000313" key="1">
    <source>
        <dbReference type="EMBL" id="MBK8522648.1"/>
    </source>
</evidence>
<name>A0A9D7JXT9_9PROT</name>
<organism evidence="1 2">
    <name type="scientific">Candidatus Proximibacter danicus</name>
    <dbReference type="NCBI Taxonomy" id="2954365"/>
    <lineage>
        <taxon>Bacteria</taxon>
        <taxon>Pseudomonadati</taxon>
        <taxon>Pseudomonadota</taxon>
        <taxon>Betaproteobacteria</taxon>
        <taxon>Candidatus Proximibacter</taxon>
    </lineage>
</organism>
<accession>A0A9D7JXT9</accession>
<comment type="caution">
    <text evidence="1">The sequence shown here is derived from an EMBL/GenBank/DDBJ whole genome shotgun (WGS) entry which is preliminary data.</text>
</comment>
<dbReference type="Pfam" id="PF20901">
    <property type="entry name" value="Sf6_terminase"/>
    <property type="match status" value="1"/>
</dbReference>
<evidence type="ECO:0000313" key="2">
    <source>
        <dbReference type="Proteomes" id="UP000886689"/>
    </source>
</evidence>
<dbReference type="EMBL" id="JADJUC010000001">
    <property type="protein sequence ID" value="MBK8522648.1"/>
    <property type="molecule type" value="Genomic_DNA"/>
</dbReference>
<dbReference type="AlphaFoldDB" id="A0A9D7JXT9"/>
<dbReference type="InterPro" id="IPR048683">
    <property type="entry name" value="Sf6_terminase"/>
</dbReference>
<sequence>MARIQNEKWHRATQAPDALMEEICNHVAEGRGLISWTKTFGVSYAVAWNWINSEPHRERAYHAARVVAADYLAEQALQIIDAEPERLESGAVDNAAVTLQRARFDARRWQCAKLRPDRYGEAIQGGWRCPDFHPQCLDRSQAQDH</sequence>
<proteinExistence type="predicted"/>
<dbReference type="Gene3D" id="1.10.10.60">
    <property type="entry name" value="Homeodomain-like"/>
    <property type="match status" value="1"/>
</dbReference>
<dbReference type="Proteomes" id="UP000886689">
    <property type="component" value="Unassembled WGS sequence"/>
</dbReference>
<gene>
    <name evidence="1" type="ORF">IPL58_00035</name>
</gene>
<reference evidence="1" key="1">
    <citation type="submission" date="2020-10" db="EMBL/GenBank/DDBJ databases">
        <title>Connecting structure to function with the recovery of over 1000 high-quality activated sludge metagenome-assembled genomes encoding full-length rRNA genes using long-read sequencing.</title>
        <authorList>
            <person name="Singleton C.M."/>
            <person name="Petriglieri F."/>
            <person name="Kristensen J.M."/>
            <person name="Kirkegaard R.H."/>
            <person name="Michaelsen T.Y."/>
            <person name="Andersen M.H."/>
            <person name="Karst S.M."/>
            <person name="Dueholm M.S."/>
            <person name="Nielsen P.H."/>
            <person name="Albertsen M."/>
        </authorList>
    </citation>
    <scope>NUCLEOTIDE SEQUENCE</scope>
    <source>
        <strain evidence="1">Hirt_18-Q3-R61-65_BATAC.395</strain>
    </source>
</reference>
<protein>
    <submittedName>
        <fullName evidence="1">Uncharacterized protein</fullName>
    </submittedName>
</protein>